<evidence type="ECO:0000256" key="3">
    <source>
        <dbReference type="ARBA" id="ARBA00022553"/>
    </source>
</evidence>
<keyword evidence="10" id="KW-1133">Transmembrane helix</keyword>
<comment type="catalytic activity">
    <reaction evidence="1">
        <text>ATP + protein L-histidine = ADP + protein N-phospho-L-histidine.</text>
        <dbReference type="EC" id="2.7.13.3"/>
    </reaction>
</comment>
<accession>A0A495DUH2</accession>
<keyword evidence="8" id="KW-0902">Two-component regulatory system</keyword>
<evidence type="ECO:0000256" key="6">
    <source>
        <dbReference type="ARBA" id="ARBA00022777"/>
    </source>
</evidence>
<dbReference type="InterPro" id="IPR011990">
    <property type="entry name" value="TPR-like_helical_dom_sf"/>
</dbReference>
<dbReference type="OrthoDB" id="9778366at2"/>
<evidence type="ECO:0000256" key="10">
    <source>
        <dbReference type="SAM" id="Phobius"/>
    </source>
</evidence>
<feature type="transmembrane region" description="Helical" evidence="10">
    <location>
        <begin position="396"/>
        <end position="417"/>
    </location>
</feature>
<dbReference type="SUPFAM" id="SSF55874">
    <property type="entry name" value="ATPase domain of HSP90 chaperone/DNA topoisomerase II/histidine kinase"/>
    <property type="match status" value="1"/>
</dbReference>
<dbReference type="RefSeq" id="WP_121069001.1">
    <property type="nucleotide sequence ID" value="NZ_RBIQ01000011.1"/>
</dbReference>
<name>A0A495DUH2_9FLAO</name>
<dbReference type="Pfam" id="PF02518">
    <property type="entry name" value="HATPase_c"/>
    <property type="match status" value="1"/>
</dbReference>
<evidence type="ECO:0000256" key="5">
    <source>
        <dbReference type="ARBA" id="ARBA00022741"/>
    </source>
</evidence>
<proteinExistence type="predicted"/>
<evidence type="ECO:0000256" key="4">
    <source>
        <dbReference type="ARBA" id="ARBA00022679"/>
    </source>
</evidence>
<feature type="domain" description="Histidine kinase" evidence="11">
    <location>
        <begin position="463"/>
        <end position="651"/>
    </location>
</feature>
<dbReference type="InterPro" id="IPR036890">
    <property type="entry name" value="HATPase_C_sf"/>
</dbReference>
<reference evidence="12 13" key="1">
    <citation type="submission" date="2018-10" db="EMBL/GenBank/DDBJ databases">
        <title>Genomic Encyclopedia of Archaeal and Bacterial Type Strains, Phase II (KMG-II): from individual species to whole genera.</title>
        <authorList>
            <person name="Goeker M."/>
        </authorList>
    </citation>
    <scope>NUCLEOTIDE SEQUENCE [LARGE SCALE GENOMIC DNA]</scope>
    <source>
        <strain evidence="12 13">DSM 25230</strain>
    </source>
</reference>
<dbReference type="Gene3D" id="1.25.40.10">
    <property type="entry name" value="Tetratricopeptide repeat domain"/>
    <property type="match status" value="1"/>
</dbReference>
<dbReference type="PANTHER" id="PTHR24421">
    <property type="entry name" value="NITRATE/NITRITE SENSOR PROTEIN NARX-RELATED"/>
    <property type="match status" value="1"/>
</dbReference>
<evidence type="ECO:0000256" key="8">
    <source>
        <dbReference type="ARBA" id="ARBA00023012"/>
    </source>
</evidence>
<sequence>MRNKKLKIGIYIYIKRLLFVCVHLCFITINGQDGTANKNQMVNFSWSKRSPEKSLQPFYELLKTTEYGAQRFSVIEQLIEHHTKKSNTDSILHYGNLYIKEIGNWNQTEHIKLRHYSKAHYYLGTGSLMNGLTDNAIKWYIQGLQESEESNFKEYNYKNKLGLSKSYIYQLKLDKAIKILRKSLKEFSPEFPSLKIRNSLLLGKAFRLKKEYDKAASYYKEGLEIANSLNDLEMQLTIKLDIAKLLEAKGDFEKAFNAYENTRNKAKANNLDAIYYEGSLLLAKYYYKHEHYDAALIGLSTAYINAIDSENLEFQKELLQIQARIFSKQKDYPNAYAVMTQLFGVTRKINSKQQREIIKELEIQYETLEKEKEISKLEESQIKREAELERQKTIKYAFLIGFLIILIPVIALLYTYYQKIQTQSLLSKKQEEINQQKVTTLKQEQELNLIKASMEGQDEERKRIAQELHDSIGGNLAGIKLQLSSIDNKPKELNTITTQLDETYQLVRDISHTLIPKKFRQNVFTNLIGEYAKTISNTGKIEVDFYPHPEELINTIPDQIQSELFKIIQELMTNTLKHAKATKVDIHLNYFEDKLSLLFEDNGQGFNTTESSEGIGFKNIKGRITELSGSLHIDSTLKRGTIIAIEIPNTHNNEL</sequence>
<keyword evidence="3" id="KW-0597">Phosphoprotein</keyword>
<dbReference type="GO" id="GO:0005524">
    <property type="term" value="F:ATP binding"/>
    <property type="evidence" value="ECO:0007669"/>
    <property type="project" value="UniProtKB-KW"/>
</dbReference>
<keyword evidence="13" id="KW-1185">Reference proteome</keyword>
<keyword evidence="4" id="KW-0808">Transferase</keyword>
<dbReference type="Pfam" id="PF07730">
    <property type="entry name" value="HisKA_3"/>
    <property type="match status" value="1"/>
</dbReference>
<dbReference type="Gene3D" id="3.30.565.10">
    <property type="entry name" value="Histidine kinase-like ATPase, C-terminal domain"/>
    <property type="match status" value="1"/>
</dbReference>
<dbReference type="PANTHER" id="PTHR24421:SF10">
    <property type="entry name" value="NITRATE_NITRITE SENSOR PROTEIN NARQ"/>
    <property type="match status" value="1"/>
</dbReference>
<dbReference type="InterPro" id="IPR011712">
    <property type="entry name" value="Sig_transdc_His_kin_sub3_dim/P"/>
</dbReference>
<keyword evidence="6 12" id="KW-0418">Kinase</keyword>
<dbReference type="GO" id="GO:0046983">
    <property type="term" value="F:protein dimerization activity"/>
    <property type="evidence" value="ECO:0007669"/>
    <property type="project" value="InterPro"/>
</dbReference>
<dbReference type="SUPFAM" id="SSF48452">
    <property type="entry name" value="TPR-like"/>
    <property type="match status" value="2"/>
</dbReference>
<evidence type="ECO:0000256" key="2">
    <source>
        <dbReference type="ARBA" id="ARBA00012438"/>
    </source>
</evidence>
<evidence type="ECO:0000256" key="7">
    <source>
        <dbReference type="ARBA" id="ARBA00022840"/>
    </source>
</evidence>
<gene>
    <name evidence="12" type="ORF">CLV91_3003</name>
</gene>
<organism evidence="12 13">
    <name type="scientific">Maribacter vaceletii</name>
    <dbReference type="NCBI Taxonomy" id="1206816"/>
    <lineage>
        <taxon>Bacteria</taxon>
        <taxon>Pseudomonadati</taxon>
        <taxon>Bacteroidota</taxon>
        <taxon>Flavobacteriia</taxon>
        <taxon>Flavobacteriales</taxon>
        <taxon>Flavobacteriaceae</taxon>
        <taxon>Maribacter</taxon>
    </lineage>
</organism>
<dbReference type="PROSITE" id="PS50109">
    <property type="entry name" value="HIS_KIN"/>
    <property type="match status" value="1"/>
</dbReference>
<dbReference type="Proteomes" id="UP000269412">
    <property type="component" value="Unassembled WGS sequence"/>
</dbReference>
<dbReference type="SMART" id="SM00387">
    <property type="entry name" value="HATPase_c"/>
    <property type="match status" value="1"/>
</dbReference>
<evidence type="ECO:0000313" key="13">
    <source>
        <dbReference type="Proteomes" id="UP000269412"/>
    </source>
</evidence>
<dbReference type="GO" id="GO:0016020">
    <property type="term" value="C:membrane"/>
    <property type="evidence" value="ECO:0007669"/>
    <property type="project" value="InterPro"/>
</dbReference>
<dbReference type="InterPro" id="IPR019734">
    <property type="entry name" value="TPR_rpt"/>
</dbReference>
<feature type="coiled-coil region" evidence="9">
    <location>
        <begin position="351"/>
        <end position="385"/>
    </location>
</feature>
<evidence type="ECO:0000256" key="1">
    <source>
        <dbReference type="ARBA" id="ARBA00000085"/>
    </source>
</evidence>
<protein>
    <recommendedName>
        <fullName evidence="2">histidine kinase</fullName>
        <ecNumber evidence="2">2.7.13.3</ecNumber>
    </recommendedName>
</protein>
<dbReference type="CDD" id="cd16917">
    <property type="entry name" value="HATPase_UhpB-NarQ-NarX-like"/>
    <property type="match status" value="1"/>
</dbReference>
<dbReference type="InterPro" id="IPR050482">
    <property type="entry name" value="Sensor_HK_TwoCompSys"/>
</dbReference>
<evidence type="ECO:0000256" key="9">
    <source>
        <dbReference type="SAM" id="Coils"/>
    </source>
</evidence>
<keyword evidence="9" id="KW-0175">Coiled coil</keyword>
<dbReference type="InterPro" id="IPR005467">
    <property type="entry name" value="His_kinase_dom"/>
</dbReference>
<evidence type="ECO:0000259" key="11">
    <source>
        <dbReference type="PROSITE" id="PS50109"/>
    </source>
</evidence>
<dbReference type="SMART" id="SM00028">
    <property type="entry name" value="TPR"/>
    <property type="match status" value="3"/>
</dbReference>
<dbReference type="Gene3D" id="1.20.5.1930">
    <property type="match status" value="1"/>
</dbReference>
<keyword evidence="10" id="KW-0472">Membrane</keyword>
<dbReference type="GO" id="GO:0000155">
    <property type="term" value="F:phosphorelay sensor kinase activity"/>
    <property type="evidence" value="ECO:0007669"/>
    <property type="project" value="InterPro"/>
</dbReference>
<evidence type="ECO:0000313" key="12">
    <source>
        <dbReference type="EMBL" id="RKR07819.1"/>
    </source>
</evidence>
<comment type="caution">
    <text evidence="12">The sequence shown here is derived from an EMBL/GenBank/DDBJ whole genome shotgun (WGS) entry which is preliminary data.</text>
</comment>
<dbReference type="EC" id="2.7.13.3" evidence="2"/>
<dbReference type="EMBL" id="RBIQ01000011">
    <property type="protein sequence ID" value="RKR07819.1"/>
    <property type="molecule type" value="Genomic_DNA"/>
</dbReference>
<keyword evidence="10" id="KW-0812">Transmembrane</keyword>
<dbReference type="AlphaFoldDB" id="A0A495DUH2"/>
<dbReference type="InterPro" id="IPR003594">
    <property type="entry name" value="HATPase_dom"/>
</dbReference>
<keyword evidence="5" id="KW-0547">Nucleotide-binding</keyword>
<keyword evidence="7" id="KW-0067">ATP-binding</keyword>